<dbReference type="InterPro" id="IPR028049">
    <property type="entry name" value="Imm-NTF2"/>
</dbReference>
<evidence type="ECO:0000259" key="2">
    <source>
        <dbReference type="Pfam" id="PF15655"/>
    </source>
</evidence>
<dbReference type="EMBL" id="JAABOQ010000004">
    <property type="protein sequence ID" value="NER17937.1"/>
    <property type="molecule type" value="Genomic_DNA"/>
</dbReference>
<feature type="chain" id="PRO_5026753383" description="NTF2 fold immunity protein domain-containing protein" evidence="1">
    <location>
        <begin position="25"/>
        <end position="156"/>
    </location>
</feature>
<reference evidence="3 4" key="1">
    <citation type="submission" date="2020-01" db="EMBL/GenBank/DDBJ databases">
        <title>Spongiivirga citrea KCTC 32990T.</title>
        <authorList>
            <person name="Wang G."/>
        </authorList>
    </citation>
    <scope>NUCLEOTIDE SEQUENCE [LARGE SCALE GENOMIC DNA]</scope>
    <source>
        <strain evidence="3 4">KCTC 32990</strain>
    </source>
</reference>
<name>A0A6M0CQZ3_9FLAO</name>
<evidence type="ECO:0000313" key="3">
    <source>
        <dbReference type="EMBL" id="NER17937.1"/>
    </source>
</evidence>
<evidence type="ECO:0000313" key="4">
    <source>
        <dbReference type="Proteomes" id="UP000474296"/>
    </source>
</evidence>
<dbReference type="RefSeq" id="WP_164032604.1">
    <property type="nucleotide sequence ID" value="NZ_JAABOQ010000004.1"/>
</dbReference>
<dbReference type="Proteomes" id="UP000474296">
    <property type="component" value="Unassembled WGS sequence"/>
</dbReference>
<organism evidence="3 4">
    <name type="scientific">Spongiivirga citrea</name>
    <dbReference type="NCBI Taxonomy" id="1481457"/>
    <lineage>
        <taxon>Bacteria</taxon>
        <taxon>Pseudomonadati</taxon>
        <taxon>Bacteroidota</taxon>
        <taxon>Flavobacteriia</taxon>
        <taxon>Flavobacteriales</taxon>
        <taxon>Flavobacteriaceae</taxon>
        <taxon>Spongiivirga</taxon>
    </lineage>
</organism>
<comment type="caution">
    <text evidence="3">The sequence shown here is derived from an EMBL/GenBank/DDBJ whole genome shotgun (WGS) entry which is preliminary data.</text>
</comment>
<dbReference type="AlphaFoldDB" id="A0A6M0CQZ3"/>
<proteinExistence type="predicted"/>
<dbReference type="Pfam" id="PF15655">
    <property type="entry name" value="Imm-NTF2"/>
    <property type="match status" value="1"/>
</dbReference>
<evidence type="ECO:0000256" key="1">
    <source>
        <dbReference type="SAM" id="SignalP"/>
    </source>
</evidence>
<feature type="domain" description="NTF2 fold immunity protein" evidence="2">
    <location>
        <begin position="30"/>
        <end position="142"/>
    </location>
</feature>
<feature type="signal peptide" evidence="1">
    <location>
        <begin position="1"/>
        <end position="24"/>
    </location>
</feature>
<sequence>MLNKVMFKKIALIVVFIFSISSYSQNLDSPKEIVVEFIKDYYEWNQAAIKMNKENQNTEKIISKAKKDYSRNILLKYCFKGFKGQPISFGDDSAHNPKKEIIISEDISKNEATVLTRITKMHDFIIEYEYRLVKKKKKWYLVAVDYIDGKKKWPGL</sequence>
<keyword evidence="1" id="KW-0732">Signal</keyword>
<keyword evidence="4" id="KW-1185">Reference proteome</keyword>
<gene>
    <name evidence="3" type="ORF">GWK10_11990</name>
</gene>
<accession>A0A6M0CQZ3</accession>
<protein>
    <recommendedName>
        <fullName evidence="2">NTF2 fold immunity protein domain-containing protein</fullName>
    </recommendedName>
</protein>